<gene>
    <name evidence="1" type="ORF">DSAG12_02544</name>
</gene>
<evidence type="ECO:0008006" key="3">
    <source>
        <dbReference type="Google" id="ProtNLM"/>
    </source>
</evidence>
<name>A0A5B9DC21_9ARCH</name>
<dbReference type="GeneID" id="41330529"/>
<reference evidence="1 2" key="1">
    <citation type="journal article" date="2020" name="Nature">
        <title>Isolation of an archaeon at the prokaryote-eukaryote interface.</title>
        <authorList>
            <person name="Imachi H."/>
            <person name="Nobu M.K."/>
            <person name="Nakahara N."/>
            <person name="Morono Y."/>
            <person name="Ogawara M."/>
            <person name="Takaki Y."/>
            <person name="Takano Y."/>
            <person name="Uematsu K."/>
            <person name="Ikuta T."/>
            <person name="Ito M."/>
            <person name="Matsui Y."/>
            <person name="Miyazaki M."/>
            <person name="Murata K."/>
            <person name="Saito Y."/>
            <person name="Sakai S."/>
            <person name="Song C."/>
            <person name="Tasumi E."/>
            <person name="Yamanaka Y."/>
            <person name="Yamaguchi T."/>
            <person name="Kamagata Y."/>
            <person name="Tamaki H."/>
            <person name="Takai K."/>
        </authorList>
    </citation>
    <scope>NUCLEOTIDE SEQUENCE [LARGE SCALE GENOMIC DNA]</scope>
    <source>
        <strain evidence="1 2">MK-D1</strain>
    </source>
</reference>
<evidence type="ECO:0000313" key="2">
    <source>
        <dbReference type="Proteomes" id="UP000321408"/>
    </source>
</evidence>
<accession>A0A5B9DC21</accession>
<evidence type="ECO:0000313" key="1">
    <source>
        <dbReference type="EMBL" id="QEE16714.1"/>
    </source>
</evidence>
<dbReference type="Proteomes" id="UP000321408">
    <property type="component" value="Chromosome"/>
</dbReference>
<reference evidence="1 2" key="2">
    <citation type="journal article" date="2024" name="Int. J. Syst. Evol. Microbiol.">
        <title>Promethearchaeum syntrophicum gen. nov., sp. nov., an anaerobic, obligately syntrophic archaeon, the first isolate of the lineage 'Asgard' archaea, and proposal of the new archaeal phylum Promethearchaeota phyl. nov. and kingdom Promethearchaeati regn. nov.</title>
        <authorList>
            <person name="Imachi H."/>
            <person name="Nobu M.K."/>
            <person name="Kato S."/>
            <person name="Takaki Y."/>
            <person name="Miyazaki M."/>
            <person name="Miyata M."/>
            <person name="Ogawara M."/>
            <person name="Saito Y."/>
            <person name="Sakai S."/>
            <person name="Tahara Y.O."/>
            <person name="Takano Y."/>
            <person name="Tasumi E."/>
            <person name="Uematsu K."/>
            <person name="Yoshimura T."/>
            <person name="Itoh T."/>
            <person name="Ohkuma M."/>
            <person name="Takai K."/>
        </authorList>
    </citation>
    <scope>NUCLEOTIDE SEQUENCE [LARGE SCALE GENOMIC DNA]</scope>
    <source>
        <strain evidence="1 2">MK-D1</strain>
    </source>
</reference>
<dbReference type="RefSeq" id="WP_147663649.1">
    <property type="nucleotide sequence ID" value="NZ_CP042905.2"/>
</dbReference>
<sequence>MQNSFSDIILPQSMKNTYKCDYCEKTLPKRYFVHKNIGQEVPEHRFCSKECKTNWCSDLSKKSAK</sequence>
<dbReference type="KEGG" id="psyt:DSAG12_02544"/>
<organism evidence="1 2">
    <name type="scientific">Promethearchaeum syntrophicum</name>
    <dbReference type="NCBI Taxonomy" id="2594042"/>
    <lineage>
        <taxon>Archaea</taxon>
        <taxon>Promethearchaeati</taxon>
        <taxon>Promethearchaeota</taxon>
        <taxon>Promethearchaeia</taxon>
        <taxon>Promethearchaeales</taxon>
        <taxon>Promethearchaeaceae</taxon>
        <taxon>Promethearchaeum</taxon>
    </lineage>
</organism>
<dbReference type="EMBL" id="CP042905">
    <property type="protein sequence ID" value="QEE16714.1"/>
    <property type="molecule type" value="Genomic_DNA"/>
</dbReference>
<keyword evidence="2" id="KW-1185">Reference proteome</keyword>
<protein>
    <recommendedName>
        <fullName evidence="3">MYM-type domain-containing protein</fullName>
    </recommendedName>
</protein>
<proteinExistence type="predicted"/>
<dbReference type="AlphaFoldDB" id="A0A5B9DC21"/>